<evidence type="ECO:0000259" key="3">
    <source>
        <dbReference type="PROSITE" id="PS50851"/>
    </source>
</evidence>
<dbReference type="GO" id="GO:0006935">
    <property type="term" value="P:chemotaxis"/>
    <property type="evidence" value="ECO:0007669"/>
    <property type="project" value="InterPro"/>
</dbReference>
<keyword evidence="5" id="KW-1185">Reference proteome</keyword>
<dbReference type="OrthoDB" id="9806105at2"/>
<dbReference type="InterPro" id="IPR011006">
    <property type="entry name" value="CheY-like_superfamily"/>
</dbReference>
<dbReference type="SUPFAM" id="SSF52172">
    <property type="entry name" value="CheY-like"/>
    <property type="match status" value="1"/>
</dbReference>
<dbReference type="Gene3D" id="2.30.30.40">
    <property type="entry name" value="SH3 Domains"/>
    <property type="match status" value="1"/>
</dbReference>
<dbReference type="SUPFAM" id="SSF50341">
    <property type="entry name" value="CheW-like"/>
    <property type="match status" value="1"/>
</dbReference>
<dbReference type="Proteomes" id="UP000321199">
    <property type="component" value="Chromosome"/>
</dbReference>
<reference evidence="4 5" key="1">
    <citation type="submission" date="2019-07" db="EMBL/GenBank/DDBJ databases">
        <title>Complete genome sequence of Comamonas sp. NLF 7-7 isolated from livestock.</title>
        <authorList>
            <person name="Kim D.H."/>
            <person name="Kim J.G."/>
        </authorList>
    </citation>
    <scope>NUCLEOTIDE SEQUENCE [LARGE SCALE GENOMIC DNA]</scope>
    <source>
        <strain evidence="4 5">NLF 7-7</strain>
    </source>
</reference>
<evidence type="ECO:0000259" key="2">
    <source>
        <dbReference type="PROSITE" id="PS50110"/>
    </source>
</evidence>
<dbReference type="Pfam" id="PF00072">
    <property type="entry name" value="Response_reg"/>
    <property type="match status" value="1"/>
</dbReference>
<feature type="modified residue" description="4-aspartylphosphate" evidence="1">
    <location>
        <position position="253"/>
    </location>
</feature>
<dbReference type="InterPro" id="IPR002545">
    <property type="entry name" value="CheW-lke_dom"/>
</dbReference>
<dbReference type="PANTHER" id="PTHR47233">
    <property type="entry name" value="CHEMOTAXIS PROTEIN CHEV"/>
    <property type="match status" value="1"/>
</dbReference>
<dbReference type="InterPro" id="IPR024181">
    <property type="entry name" value="Chemotax_regulator_CheV"/>
</dbReference>
<dbReference type="PIRSF" id="PIRSF002867">
    <property type="entry name" value="CheV"/>
    <property type="match status" value="1"/>
</dbReference>
<keyword evidence="1" id="KW-0597">Phosphoprotein</keyword>
<dbReference type="GO" id="GO:0000160">
    <property type="term" value="P:phosphorelay signal transduction system"/>
    <property type="evidence" value="ECO:0007669"/>
    <property type="project" value="InterPro"/>
</dbReference>
<dbReference type="SMART" id="SM00260">
    <property type="entry name" value="CheW"/>
    <property type="match status" value="1"/>
</dbReference>
<sequence length="328" mass="35282">MAKPQSEVDERTNLAGSNKFEMLMFRLGKDKALGQSELFGINVFKIREIMAMPAITPVVGADRCSLGVVNLRGQVIPVFDLPHIVGCTPETGLNILLVTEYGRTTQAFAVESVEDIARLDWKQVIPAEASGNVKSLVTSFARLDDDGSGQQRLAQVLDVEAIVQMVTPEAERHTVEGKQLGAKVRMQGEAIVLAADDSFVARALLEQELKALGASYELVKSGREAWERLNALAEVAEAENKSIHDKVGLVLTDLEMPEMDGFTLTRNIKHDARFAGVPVLIHSSLSGTTNEDLVRKVGANGYVAKFEATELANAIRSALGSSPGAAGA</sequence>
<dbReference type="KEGG" id="cof:FOZ74_11285"/>
<evidence type="ECO:0000313" key="5">
    <source>
        <dbReference type="Proteomes" id="UP000321199"/>
    </source>
</evidence>
<dbReference type="InterPro" id="IPR001789">
    <property type="entry name" value="Sig_transdc_resp-reg_receiver"/>
</dbReference>
<feature type="domain" description="CheW-like" evidence="3">
    <location>
        <begin position="19"/>
        <end position="168"/>
    </location>
</feature>
<protein>
    <submittedName>
        <fullName evidence="4">Chemotaxis protein CheV</fullName>
    </submittedName>
</protein>
<evidence type="ECO:0000313" key="4">
    <source>
        <dbReference type="EMBL" id="QEA13568.1"/>
    </source>
</evidence>
<accession>A0A5B8RY41</accession>
<dbReference type="AlphaFoldDB" id="A0A5B8RY41"/>
<proteinExistence type="predicted"/>
<dbReference type="Pfam" id="PF01584">
    <property type="entry name" value="CheW"/>
    <property type="match status" value="1"/>
</dbReference>
<organism evidence="4 5">
    <name type="scientific">Comamonas flocculans</name>
    <dbReference type="NCBI Taxonomy" id="2597701"/>
    <lineage>
        <taxon>Bacteria</taxon>
        <taxon>Pseudomonadati</taxon>
        <taxon>Pseudomonadota</taxon>
        <taxon>Betaproteobacteria</taxon>
        <taxon>Burkholderiales</taxon>
        <taxon>Comamonadaceae</taxon>
        <taxon>Comamonas</taxon>
    </lineage>
</organism>
<dbReference type="EMBL" id="CP042344">
    <property type="protein sequence ID" value="QEA13568.1"/>
    <property type="molecule type" value="Genomic_DNA"/>
</dbReference>
<evidence type="ECO:0000256" key="1">
    <source>
        <dbReference type="PROSITE-ProRule" id="PRU00169"/>
    </source>
</evidence>
<dbReference type="PANTHER" id="PTHR47233:SF4">
    <property type="entry name" value="CHEMOTAXIS SIGNAL TRANSDUCTION PROTEIN"/>
    <property type="match status" value="1"/>
</dbReference>
<dbReference type="Gene3D" id="2.40.50.180">
    <property type="entry name" value="CheA-289, Domain 4"/>
    <property type="match status" value="1"/>
</dbReference>
<feature type="domain" description="Response regulatory" evidence="2">
    <location>
        <begin position="191"/>
        <end position="320"/>
    </location>
</feature>
<name>A0A5B8RY41_9BURK</name>
<dbReference type="PROSITE" id="PS50851">
    <property type="entry name" value="CHEW"/>
    <property type="match status" value="1"/>
</dbReference>
<gene>
    <name evidence="4" type="ORF">FOZ74_11285</name>
</gene>
<dbReference type="RefSeq" id="WP_146913158.1">
    <property type="nucleotide sequence ID" value="NZ_CP042344.1"/>
</dbReference>
<dbReference type="PROSITE" id="PS50110">
    <property type="entry name" value="RESPONSE_REGULATORY"/>
    <property type="match status" value="1"/>
</dbReference>
<dbReference type="InterPro" id="IPR036061">
    <property type="entry name" value="CheW-like_dom_sf"/>
</dbReference>
<dbReference type="Gene3D" id="3.40.50.2300">
    <property type="match status" value="1"/>
</dbReference>
<dbReference type="SMART" id="SM00448">
    <property type="entry name" value="REC"/>
    <property type="match status" value="1"/>
</dbReference>